<dbReference type="Gene3D" id="2.30.130.40">
    <property type="entry name" value="LON domain-like"/>
    <property type="match status" value="1"/>
</dbReference>
<dbReference type="Gene3D" id="1.20.58.1480">
    <property type="match status" value="1"/>
</dbReference>
<evidence type="ECO:0000259" key="1">
    <source>
        <dbReference type="PROSITE" id="PS51787"/>
    </source>
</evidence>
<sequence>MANQNNFETNSEEIRLFPLGLVLLPSAPLSLRIFEKRYKLMISECLDYGYNFGVLLIKTGTEVGGGAKPHSVGTLARILDWNRQDNGNYHIYAQGTKRFRLEQITQEKPYMMGKISYIYDMQENIDGQLLSNCRDLMRELDSLVSNITGEWESSQHISTNPTDLSYAIAASVGRPPLVAQYLLQIPTTQERLERSLPILQEQIKLIRTKLAKNPRFQRYNLN</sequence>
<gene>
    <name evidence="2" type="ORF">METZ01_LOCUS206489</name>
</gene>
<dbReference type="PANTHER" id="PTHR46732">
    <property type="entry name" value="ATP-DEPENDENT PROTEASE LA (LON) DOMAIN PROTEIN"/>
    <property type="match status" value="1"/>
</dbReference>
<organism evidence="2">
    <name type="scientific">marine metagenome</name>
    <dbReference type="NCBI Taxonomy" id="408172"/>
    <lineage>
        <taxon>unclassified sequences</taxon>
        <taxon>metagenomes</taxon>
        <taxon>ecological metagenomes</taxon>
    </lineage>
</organism>
<feature type="domain" description="Lon N-terminal" evidence="1">
    <location>
        <begin position="11"/>
        <end position="203"/>
    </location>
</feature>
<dbReference type="PROSITE" id="PS51787">
    <property type="entry name" value="LON_N"/>
    <property type="match status" value="1"/>
</dbReference>
<reference evidence="2" key="1">
    <citation type="submission" date="2018-05" db="EMBL/GenBank/DDBJ databases">
        <authorList>
            <person name="Lanie J.A."/>
            <person name="Ng W.-L."/>
            <person name="Kazmierczak K.M."/>
            <person name="Andrzejewski T.M."/>
            <person name="Davidsen T.M."/>
            <person name="Wayne K.J."/>
            <person name="Tettelin H."/>
            <person name="Glass J.I."/>
            <person name="Rusch D."/>
            <person name="Podicherti R."/>
            <person name="Tsui H.-C.T."/>
            <person name="Winkler M.E."/>
        </authorList>
    </citation>
    <scope>NUCLEOTIDE SEQUENCE</scope>
</reference>
<dbReference type="InterPro" id="IPR015947">
    <property type="entry name" value="PUA-like_sf"/>
</dbReference>
<dbReference type="InterPro" id="IPR046336">
    <property type="entry name" value="Lon_prtase_N_sf"/>
</dbReference>
<protein>
    <recommendedName>
        <fullName evidence="1">Lon N-terminal domain-containing protein</fullName>
    </recommendedName>
</protein>
<name>A0A382ET94_9ZZZZ</name>
<dbReference type="InterPro" id="IPR003111">
    <property type="entry name" value="Lon_prtase_N"/>
</dbReference>
<dbReference type="EMBL" id="UINC01046079">
    <property type="protein sequence ID" value="SVB53635.1"/>
    <property type="molecule type" value="Genomic_DNA"/>
</dbReference>
<dbReference type="SUPFAM" id="SSF88697">
    <property type="entry name" value="PUA domain-like"/>
    <property type="match status" value="1"/>
</dbReference>
<dbReference type="SMART" id="SM00464">
    <property type="entry name" value="LON"/>
    <property type="match status" value="1"/>
</dbReference>
<proteinExistence type="predicted"/>
<dbReference type="AlphaFoldDB" id="A0A382ET94"/>
<dbReference type="PANTHER" id="PTHR46732:SF8">
    <property type="entry name" value="ATP-DEPENDENT PROTEASE LA (LON) DOMAIN PROTEIN"/>
    <property type="match status" value="1"/>
</dbReference>
<dbReference type="Pfam" id="PF02190">
    <property type="entry name" value="LON_substr_bdg"/>
    <property type="match status" value="1"/>
</dbReference>
<accession>A0A382ET94</accession>
<evidence type="ECO:0000313" key="2">
    <source>
        <dbReference type="EMBL" id="SVB53635.1"/>
    </source>
</evidence>